<keyword evidence="3" id="KW-1185">Reference proteome</keyword>
<proteinExistence type="predicted"/>
<feature type="region of interest" description="Disordered" evidence="1">
    <location>
        <begin position="133"/>
        <end position="174"/>
    </location>
</feature>
<evidence type="ECO:0000313" key="3">
    <source>
        <dbReference type="Proteomes" id="UP000252519"/>
    </source>
</evidence>
<accession>A0A368H4R2</accession>
<dbReference type="AlphaFoldDB" id="A0A368H4R2"/>
<protein>
    <submittedName>
        <fullName evidence="2">Uncharacterized protein</fullName>
    </submittedName>
</protein>
<evidence type="ECO:0000313" key="2">
    <source>
        <dbReference type="EMBL" id="RCN50748.1"/>
    </source>
</evidence>
<gene>
    <name evidence="2" type="ORF">ANCCAN_03134</name>
</gene>
<evidence type="ECO:0000256" key="1">
    <source>
        <dbReference type="SAM" id="MobiDB-lite"/>
    </source>
</evidence>
<organism evidence="2 3">
    <name type="scientific">Ancylostoma caninum</name>
    <name type="common">Dog hookworm</name>
    <dbReference type="NCBI Taxonomy" id="29170"/>
    <lineage>
        <taxon>Eukaryota</taxon>
        <taxon>Metazoa</taxon>
        <taxon>Ecdysozoa</taxon>
        <taxon>Nematoda</taxon>
        <taxon>Chromadorea</taxon>
        <taxon>Rhabditida</taxon>
        <taxon>Rhabditina</taxon>
        <taxon>Rhabditomorpha</taxon>
        <taxon>Strongyloidea</taxon>
        <taxon>Ancylostomatidae</taxon>
        <taxon>Ancylostomatinae</taxon>
        <taxon>Ancylostoma</taxon>
    </lineage>
</organism>
<feature type="non-terminal residue" evidence="2">
    <location>
        <position position="1"/>
    </location>
</feature>
<sequence>LRNLNEYFFCLIRPSCTCLLEELQVPASKRVQLRSALLIILFTQMTDRESDYNSSDDEDYVPEEGVEDVDYPSGDEVDEVTEGDAEVVTTKRKRAGKDKISDSVEKPSTSAEGDGEDDAKAAFLALMAEDDPILGKKRHDVEPSSSNTPETTVENAPSSSSPSTNSNQKETKSETTVITEVFDFAGDEVKYVDCVCLTVHLRPNRVLDIFEVEHSETQVLP</sequence>
<dbReference type="Proteomes" id="UP000252519">
    <property type="component" value="Unassembled WGS sequence"/>
</dbReference>
<feature type="region of interest" description="Disordered" evidence="1">
    <location>
        <begin position="49"/>
        <end position="116"/>
    </location>
</feature>
<feature type="compositionally biased region" description="Acidic residues" evidence="1">
    <location>
        <begin position="54"/>
        <end position="85"/>
    </location>
</feature>
<dbReference type="OrthoDB" id="445677at2759"/>
<comment type="caution">
    <text evidence="2">The sequence shown here is derived from an EMBL/GenBank/DDBJ whole genome shotgun (WGS) entry which is preliminary data.</text>
</comment>
<feature type="compositionally biased region" description="Low complexity" evidence="1">
    <location>
        <begin position="157"/>
        <end position="167"/>
    </location>
</feature>
<name>A0A368H4R2_ANCCA</name>
<dbReference type="EMBL" id="JOJR01000020">
    <property type="protein sequence ID" value="RCN50748.1"/>
    <property type="molecule type" value="Genomic_DNA"/>
</dbReference>
<reference evidence="2 3" key="1">
    <citation type="submission" date="2014-10" db="EMBL/GenBank/DDBJ databases">
        <title>Draft genome of the hookworm Ancylostoma caninum.</title>
        <authorList>
            <person name="Mitreva M."/>
        </authorList>
    </citation>
    <scope>NUCLEOTIDE SEQUENCE [LARGE SCALE GENOMIC DNA]</scope>
    <source>
        <strain evidence="2 3">Baltimore</strain>
    </source>
</reference>
<feature type="compositionally biased region" description="Polar residues" evidence="1">
    <location>
        <begin position="143"/>
        <end position="156"/>
    </location>
</feature>